<organism evidence="1">
    <name type="scientific">Phage sp. ctesc4</name>
    <dbReference type="NCBI Taxonomy" id="2828008"/>
    <lineage>
        <taxon>Viruses</taxon>
    </lineage>
</organism>
<dbReference type="EMBL" id="BK032802">
    <property type="protein sequence ID" value="DAF61037.1"/>
    <property type="molecule type" value="Genomic_DNA"/>
</dbReference>
<protein>
    <submittedName>
        <fullName evidence="1">Minor capsid protein</fullName>
    </submittedName>
</protein>
<proteinExistence type="predicted"/>
<reference evidence="1" key="1">
    <citation type="journal article" date="2021" name="Proc. Natl. Acad. Sci. U.S.A.">
        <title>A Catalog of Tens of Thousands of Viruses from Human Metagenomes Reveals Hidden Associations with Chronic Diseases.</title>
        <authorList>
            <person name="Tisza M.J."/>
            <person name="Buck C.B."/>
        </authorList>
    </citation>
    <scope>NUCLEOTIDE SEQUENCE</scope>
    <source>
        <strain evidence="1">Ctesc4</strain>
    </source>
</reference>
<sequence length="301" mass="33191">MGDRNIDALNKAFGDAVARLSGEVSAQAAAAWDNAKDKRVLAGRLLSTGSNVWSRGAELAMAYFRLRMALEFGYTVPSVFIAPSNQPKWYQLGDLVAEFESVARVPAGVTIVGARRIGVSLLKAGAVSLRDKRARDVQLITDRFEDSLASVEAGDEDKVRSLFAGTMEHLAAAGYRQLITDVVPRSGQYSGWARVSRTGKPCAWCAMLISRGPVYHNEATATTRRSRGIGKDGATLSEADNGHPHCQCYVVPVKSRAEWLVGDLFSQGRQFQSEWVKGMSLKDWRKQYYQTRAKQWRDKLA</sequence>
<dbReference type="InterPro" id="IPR057369">
    <property type="entry name" value="VG15"/>
</dbReference>
<dbReference type="Pfam" id="PF25310">
    <property type="entry name" value="VG15"/>
    <property type="match status" value="1"/>
</dbReference>
<evidence type="ECO:0000313" key="1">
    <source>
        <dbReference type="EMBL" id="DAF61037.1"/>
    </source>
</evidence>
<accession>A0A8S5TCL1</accession>
<name>A0A8S5TCL1_9VIRU</name>